<evidence type="ECO:0000313" key="2">
    <source>
        <dbReference type="Proteomes" id="UP001165064"/>
    </source>
</evidence>
<comment type="caution">
    <text evidence="1">The sequence shown here is derived from an EMBL/GenBank/DDBJ whole genome shotgun (WGS) entry which is preliminary data.</text>
</comment>
<evidence type="ECO:0000313" key="1">
    <source>
        <dbReference type="EMBL" id="GME71661.1"/>
    </source>
</evidence>
<gene>
    <name evidence="1" type="ORF">Amon02_000066800</name>
</gene>
<name>A0ACB5ST16_AMBMO</name>
<protein>
    <submittedName>
        <fullName evidence="1">Unnamed protein product</fullName>
    </submittedName>
</protein>
<dbReference type="Proteomes" id="UP001165064">
    <property type="component" value="Unassembled WGS sequence"/>
</dbReference>
<keyword evidence="2" id="KW-1185">Reference proteome</keyword>
<dbReference type="EMBL" id="BSXS01000253">
    <property type="protein sequence ID" value="GME71661.1"/>
    <property type="molecule type" value="Genomic_DNA"/>
</dbReference>
<organism evidence="1 2">
    <name type="scientific">Ambrosiozyma monospora</name>
    <name type="common">Yeast</name>
    <name type="synonym">Endomycopsis monosporus</name>
    <dbReference type="NCBI Taxonomy" id="43982"/>
    <lineage>
        <taxon>Eukaryota</taxon>
        <taxon>Fungi</taxon>
        <taxon>Dikarya</taxon>
        <taxon>Ascomycota</taxon>
        <taxon>Saccharomycotina</taxon>
        <taxon>Pichiomycetes</taxon>
        <taxon>Pichiales</taxon>
        <taxon>Pichiaceae</taxon>
        <taxon>Ambrosiozyma</taxon>
    </lineage>
</organism>
<proteinExistence type="predicted"/>
<sequence>MVRAEATFAGCNRELQISDYNPLNNLVAFGSKNTISIFDPIETNKLGTGISHTLKSHTKHVVTVKWIPGTNILISGSEDKTIKVWKYDSEKKSFELAQTLTGHGATVTTFAIFDDKLFVSGCANGELKVWLSSTSNEENDTQSEFVLGESFIIKAGFYQLALSLTEVSKSQYVLFVGGTNPNLYAYSIGTSNQSVSVNQCAVLTGHEDWIKSIAIKRLTDETFYIASGSQDRYIRLWKLSLNGSIDNSDQDKTKLTLLSNKQYKFTIESSTASPEFTTKGAISFDAIIMGHDDWISSLMWHPDPKNVKLLSGSADTTIMIWEPDTTSGIWVSKVRLGEMSIKGASTATGASGGFWCALWMFTKDGAEFILTNGKTGSFRCWENTNTGAVSASASASADDASAEPNFVQVPCLTGNMKDITDLEWSPNGDYLLSTSLDQTTRLYARWVKNANGTLRKDGPLSSWHEFARPQIHGYDMICIKPLTSSTFVSGGDEKIMRSFNEPKSIANLLSRFTDVTTGRRSIESMPESASLPVLGLSNKAELDNVEQQHQNADKDEEEEDLENNDQAKNISSEILSTLQTPPLEDHLQRHTLWPETEKLYGHGYEITTLDISSDGRLIASACRSNVASHAVIRIFRTDTWLQLPQTLAGHELTITRLRWNPTGDYLLAVSRDRQFSLWQRNRADDGNDDFKLVKLQNKAHSRIVWDCCWLPSGILSSSSSVGFVTGSRDRYLKLWEKFETPDENGESVKLVGSVRLTTAITSLDSYSRAVDGKCVISVGLENGGVLLYSVDGEGQFELLKTFEEELIPSDRVSRVSFRKSSSSDEKKPILLAIGSVDNSVRIFSIDSKELIV</sequence>
<accession>A0ACB5ST16</accession>
<reference evidence="1" key="1">
    <citation type="submission" date="2023-04" db="EMBL/GenBank/DDBJ databases">
        <title>Ambrosiozyma monospora NBRC 10751.</title>
        <authorList>
            <person name="Ichikawa N."/>
            <person name="Sato H."/>
            <person name="Tonouchi N."/>
        </authorList>
    </citation>
    <scope>NUCLEOTIDE SEQUENCE</scope>
    <source>
        <strain evidence="1">NBRC 10751</strain>
    </source>
</reference>